<evidence type="ECO:0000313" key="2">
    <source>
        <dbReference type="Proteomes" id="UP000626109"/>
    </source>
</evidence>
<dbReference type="Proteomes" id="UP000626109">
    <property type="component" value="Unassembled WGS sequence"/>
</dbReference>
<evidence type="ECO:0000313" key="1">
    <source>
        <dbReference type="EMBL" id="CAE8722184.1"/>
    </source>
</evidence>
<comment type="caution">
    <text evidence="1">The sequence shown here is derived from an EMBL/GenBank/DDBJ whole genome shotgun (WGS) entry which is preliminary data.</text>
</comment>
<dbReference type="AlphaFoldDB" id="A0A813L7G7"/>
<gene>
    <name evidence="1" type="ORF">PGLA2088_LOCUS42375</name>
</gene>
<reference evidence="1" key="1">
    <citation type="submission" date="2021-02" db="EMBL/GenBank/DDBJ databases">
        <authorList>
            <person name="Dougan E. K."/>
            <person name="Rhodes N."/>
            <person name="Thang M."/>
            <person name="Chan C."/>
        </authorList>
    </citation>
    <scope>NUCLEOTIDE SEQUENCE</scope>
</reference>
<proteinExistence type="predicted"/>
<protein>
    <submittedName>
        <fullName evidence="1">Uncharacterized protein</fullName>
    </submittedName>
</protein>
<accession>A0A813L7G7</accession>
<dbReference type="EMBL" id="CAJNNW010034274">
    <property type="protein sequence ID" value="CAE8722184.1"/>
    <property type="molecule type" value="Genomic_DNA"/>
</dbReference>
<organism evidence="1 2">
    <name type="scientific">Polarella glacialis</name>
    <name type="common">Dinoflagellate</name>
    <dbReference type="NCBI Taxonomy" id="89957"/>
    <lineage>
        <taxon>Eukaryota</taxon>
        <taxon>Sar</taxon>
        <taxon>Alveolata</taxon>
        <taxon>Dinophyceae</taxon>
        <taxon>Suessiales</taxon>
        <taxon>Suessiaceae</taxon>
        <taxon>Polarella</taxon>
    </lineage>
</organism>
<feature type="non-terminal residue" evidence="1">
    <location>
        <position position="1"/>
    </location>
</feature>
<name>A0A813L7G7_POLGL</name>
<sequence>AWSEAAELKRQAAALERRAEAAEEASSCGLSAQRVEITRLDGYDECRPSTAAAVEQRLLMAGEQALVRLTTAASLRLATASGAEGLPLERQPEDRPELLGGAEVLRIDSEAEAEVECDAVGVQTEVQTEVHVQLRAALESKKGLFIAALAQQAKSWQAQAFSGWGRGARGALRAAQGYDRAGHCAGRECRCCDQHWRTAHSSRRIASEAAPWRQPNSDQTVIFFVSRAKGLISLIS</sequence>